<evidence type="ECO:0000256" key="2">
    <source>
        <dbReference type="ARBA" id="ARBA00022768"/>
    </source>
</evidence>
<feature type="domain" description="Translation elongation factor EFTs/EF1B dimerisation" evidence="4">
    <location>
        <begin position="54"/>
        <end position="194"/>
    </location>
</feature>
<comment type="similarity">
    <text evidence="1">Belongs to the EF-Ts family.</text>
</comment>
<keyword evidence="3" id="KW-0648">Protein biosynthesis</keyword>
<reference evidence="5" key="1">
    <citation type="submission" date="2018-05" db="EMBL/GenBank/DDBJ databases">
        <authorList>
            <person name="Lanie J.A."/>
            <person name="Ng W.-L."/>
            <person name="Kazmierczak K.M."/>
            <person name="Andrzejewski T.M."/>
            <person name="Davidsen T.M."/>
            <person name="Wayne K.J."/>
            <person name="Tettelin H."/>
            <person name="Glass J.I."/>
            <person name="Rusch D."/>
            <person name="Podicherti R."/>
            <person name="Tsui H.-C.T."/>
            <person name="Winkler M.E."/>
        </authorList>
    </citation>
    <scope>NUCLEOTIDE SEQUENCE</scope>
</reference>
<protein>
    <recommendedName>
        <fullName evidence="4">Translation elongation factor EFTs/EF1B dimerisation domain-containing protein</fullName>
    </recommendedName>
</protein>
<dbReference type="SUPFAM" id="SSF46934">
    <property type="entry name" value="UBA-like"/>
    <property type="match status" value="1"/>
</dbReference>
<keyword evidence="2" id="KW-0251">Elongation factor</keyword>
<evidence type="ECO:0000313" key="5">
    <source>
        <dbReference type="EMBL" id="SVC50591.1"/>
    </source>
</evidence>
<dbReference type="InterPro" id="IPR014039">
    <property type="entry name" value="Transl_elong_EFTs/EF1B_dimer"/>
</dbReference>
<dbReference type="CDD" id="cd14275">
    <property type="entry name" value="UBA_EF-Ts"/>
    <property type="match status" value="1"/>
</dbReference>
<dbReference type="HAMAP" id="MF_00050">
    <property type="entry name" value="EF_Ts"/>
    <property type="match status" value="1"/>
</dbReference>
<sequence>MEITAAMVKELRSQSGAGIMECKSALKETKGDVEDAITFLRKKGLAKADKKADRQTTEGKIGSYIHQGSKIGVLLALHCETDFVANTPDFQELAKDIALHIAASKPRFATREEVTEEILGKEREIYSHQAKESGKPENIIEKIVSGKMEKFYEENCVLEQAFVKDTNITIGDLIKQKIALLGENINLGKFSRFEI</sequence>
<dbReference type="InterPro" id="IPR036402">
    <property type="entry name" value="EF-Ts_dimer_sf"/>
</dbReference>
<dbReference type="Pfam" id="PF00889">
    <property type="entry name" value="EF_TS"/>
    <property type="match status" value="1"/>
</dbReference>
<dbReference type="FunFam" id="1.10.286.20:FF:000001">
    <property type="entry name" value="Elongation factor Ts"/>
    <property type="match status" value="1"/>
</dbReference>
<dbReference type="PROSITE" id="PS01126">
    <property type="entry name" value="EF_TS_1"/>
    <property type="match status" value="1"/>
</dbReference>
<dbReference type="FunFam" id="1.10.8.10:FF:000001">
    <property type="entry name" value="Elongation factor Ts"/>
    <property type="match status" value="1"/>
</dbReference>
<dbReference type="SUPFAM" id="SSF54713">
    <property type="entry name" value="Elongation factor Ts (EF-Ts), dimerisation domain"/>
    <property type="match status" value="1"/>
</dbReference>
<dbReference type="Gene3D" id="1.10.8.10">
    <property type="entry name" value="DNA helicase RuvA subunit, C-terminal domain"/>
    <property type="match status" value="1"/>
</dbReference>
<name>A0A382MTC6_9ZZZZ</name>
<dbReference type="GO" id="GO:0005737">
    <property type="term" value="C:cytoplasm"/>
    <property type="evidence" value="ECO:0007669"/>
    <property type="project" value="UniProtKB-ARBA"/>
</dbReference>
<dbReference type="PANTHER" id="PTHR11741">
    <property type="entry name" value="ELONGATION FACTOR TS"/>
    <property type="match status" value="1"/>
</dbReference>
<dbReference type="PANTHER" id="PTHR11741:SF0">
    <property type="entry name" value="ELONGATION FACTOR TS, MITOCHONDRIAL"/>
    <property type="match status" value="1"/>
</dbReference>
<gene>
    <name evidence="5" type="ORF">METZ01_LOCUS303445</name>
</gene>
<dbReference type="EMBL" id="UINC01094931">
    <property type="protein sequence ID" value="SVC50591.1"/>
    <property type="molecule type" value="Genomic_DNA"/>
</dbReference>
<dbReference type="AlphaFoldDB" id="A0A382MTC6"/>
<organism evidence="5">
    <name type="scientific">marine metagenome</name>
    <dbReference type="NCBI Taxonomy" id="408172"/>
    <lineage>
        <taxon>unclassified sequences</taxon>
        <taxon>metagenomes</taxon>
        <taxon>ecological metagenomes</taxon>
    </lineage>
</organism>
<dbReference type="GO" id="GO:0003746">
    <property type="term" value="F:translation elongation factor activity"/>
    <property type="evidence" value="ECO:0007669"/>
    <property type="project" value="UniProtKB-KW"/>
</dbReference>
<dbReference type="InterPro" id="IPR018101">
    <property type="entry name" value="Transl_elong_Ts_CS"/>
</dbReference>
<evidence type="ECO:0000256" key="3">
    <source>
        <dbReference type="ARBA" id="ARBA00022917"/>
    </source>
</evidence>
<accession>A0A382MTC6</accession>
<dbReference type="Gene3D" id="3.30.479.20">
    <property type="entry name" value="Elongation factor Ts, dimerisation domain"/>
    <property type="match status" value="1"/>
</dbReference>
<evidence type="ECO:0000259" key="4">
    <source>
        <dbReference type="Pfam" id="PF00889"/>
    </source>
</evidence>
<evidence type="ECO:0000256" key="1">
    <source>
        <dbReference type="ARBA" id="ARBA00005532"/>
    </source>
</evidence>
<dbReference type="InterPro" id="IPR009060">
    <property type="entry name" value="UBA-like_sf"/>
</dbReference>
<dbReference type="InterPro" id="IPR001816">
    <property type="entry name" value="Transl_elong_EFTs/EF1B"/>
</dbReference>
<proteinExistence type="inferred from homology"/>
<dbReference type="Gene3D" id="1.10.286.20">
    <property type="match status" value="1"/>
</dbReference>